<evidence type="ECO:0000313" key="4">
    <source>
        <dbReference type="Proteomes" id="UP001341840"/>
    </source>
</evidence>
<accession>A0ABU6WFZ4</accession>
<dbReference type="InterPro" id="IPR050466">
    <property type="entry name" value="Carboxylest/Gibb_receptor"/>
</dbReference>
<dbReference type="PANTHER" id="PTHR23024:SF384">
    <property type="entry name" value="2-HYDROXYISOFLAVANONE DEHYDRATASE"/>
    <property type="match status" value="1"/>
</dbReference>
<name>A0ABU6WFZ4_9FABA</name>
<comment type="similarity">
    <text evidence="1">Belongs to the 'GDXG' lipolytic enzyme family.</text>
</comment>
<dbReference type="InterPro" id="IPR029058">
    <property type="entry name" value="AB_hydrolase_fold"/>
</dbReference>
<gene>
    <name evidence="3" type="ORF">PIB30_035354</name>
</gene>
<protein>
    <recommendedName>
        <fullName evidence="2">Alpha/beta hydrolase fold-3 domain-containing protein</fullName>
    </recommendedName>
</protein>
<keyword evidence="4" id="KW-1185">Reference proteome</keyword>
<dbReference type="InterPro" id="IPR013094">
    <property type="entry name" value="AB_hydrolase_3"/>
</dbReference>
<evidence type="ECO:0000256" key="1">
    <source>
        <dbReference type="ARBA" id="ARBA00010515"/>
    </source>
</evidence>
<dbReference type="Pfam" id="PF07859">
    <property type="entry name" value="Abhydrolase_3"/>
    <property type="match status" value="1"/>
</dbReference>
<dbReference type="PANTHER" id="PTHR23024">
    <property type="entry name" value="ARYLACETAMIDE DEACETYLASE"/>
    <property type="match status" value="1"/>
</dbReference>
<organism evidence="3 4">
    <name type="scientific">Stylosanthes scabra</name>
    <dbReference type="NCBI Taxonomy" id="79078"/>
    <lineage>
        <taxon>Eukaryota</taxon>
        <taxon>Viridiplantae</taxon>
        <taxon>Streptophyta</taxon>
        <taxon>Embryophyta</taxon>
        <taxon>Tracheophyta</taxon>
        <taxon>Spermatophyta</taxon>
        <taxon>Magnoliopsida</taxon>
        <taxon>eudicotyledons</taxon>
        <taxon>Gunneridae</taxon>
        <taxon>Pentapetalae</taxon>
        <taxon>rosids</taxon>
        <taxon>fabids</taxon>
        <taxon>Fabales</taxon>
        <taxon>Fabaceae</taxon>
        <taxon>Papilionoideae</taxon>
        <taxon>50 kb inversion clade</taxon>
        <taxon>dalbergioids sensu lato</taxon>
        <taxon>Dalbergieae</taxon>
        <taxon>Pterocarpus clade</taxon>
        <taxon>Stylosanthes</taxon>
    </lineage>
</organism>
<evidence type="ECO:0000313" key="3">
    <source>
        <dbReference type="EMBL" id="MED6183143.1"/>
    </source>
</evidence>
<dbReference type="EMBL" id="JASCZI010181411">
    <property type="protein sequence ID" value="MED6183143.1"/>
    <property type="molecule type" value="Genomic_DNA"/>
</dbReference>
<dbReference type="SUPFAM" id="SSF53474">
    <property type="entry name" value="alpha/beta-Hydrolases"/>
    <property type="match status" value="1"/>
</dbReference>
<dbReference type="Proteomes" id="UP001341840">
    <property type="component" value="Unassembled WGS sequence"/>
</dbReference>
<evidence type="ECO:0000259" key="2">
    <source>
        <dbReference type="Pfam" id="PF07859"/>
    </source>
</evidence>
<dbReference type="Gene3D" id="3.40.50.1820">
    <property type="entry name" value="alpha/beta hydrolase"/>
    <property type="match status" value="1"/>
</dbReference>
<feature type="domain" description="Alpha/beta hydrolase fold-3" evidence="2">
    <location>
        <begin position="78"/>
        <end position="304"/>
    </location>
</feature>
<comment type="caution">
    <text evidence="3">The sequence shown here is derived from an EMBL/GenBank/DDBJ whole genome shotgun (WGS) entry which is preliminary data.</text>
</comment>
<reference evidence="3 4" key="1">
    <citation type="journal article" date="2023" name="Plants (Basel)">
        <title>Bridging the Gap: Combining Genomics and Transcriptomics Approaches to Understand Stylosanthes scabra, an Orphan Legume from the Brazilian Caatinga.</title>
        <authorList>
            <person name="Ferreira-Neto J.R.C."/>
            <person name="da Silva M.D."/>
            <person name="Binneck E."/>
            <person name="de Melo N.F."/>
            <person name="da Silva R.H."/>
            <person name="de Melo A.L.T.M."/>
            <person name="Pandolfi V."/>
            <person name="Bustamante F.O."/>
            <person name="Brasileiro-Vidal A.C."/>
            <person name="Benko-Iseppon A.M."/>
        </authorList>
    </citation>
    <scope>NUCLEOTIDE SEQUENCE [LARGE SCALE GENOMIC DNA]</scope>
    <source>
        <tissue evidence="3">Leaves</tissue>
    </source>
</reference>
<sequence>MESIEGSNMRHIVLEAPTFLQVYNDGSIEYLANMPRVPPSLCDPATSVSSKDILFSINPLLFARLYLPNNNHQKLPILIYFHGSAFCCESAFAQHHHAYCNIIASQANVLILSVEYRKAPHHYLPAAYNDAWVALQWVASHANDTNHHVINEPWLTNHGDFSKIFIGGDSSGGNIVHNLAMRAGVEPLPNGLKLYGAYMNHPYFHGLKPVEPEPNEGLEQSFLNMAWGVVYPPDGIESPMMNPLAPGAPSLASLGCSKLFISVAGDDRVLRDRAVLYYEALRGSGWKGQVELFEEKGEKHVYHMFHPHTPNAKKLINHLTHFLTQQ</sequence>
<proteinExistence type="inferred from homology"/>